<feature type="domain" description="THIF-type NAD/FAD binding fold" evidence="3">
    <location>
        <begin position="9"/>
        <end position="67"/>
    </location>
</feature>
<dbReference type="Proteomes" id="UP001162972">
    <property type="component" value="Chromosome 2"/>
</dbReference>
<protein>
    <recommendedName>
        <fullName evidence="3">THIF-type NAD/FAD binding fold domain-containing protein</fullName>
    </recommendedName>
</protein>
<dbReference type="InterPro" id="IPR045886">
    <property type="entry name" value="ThiF/MoeB/HesA"/>
</dbReference>
<gene>
    <name evidence="4" type="ORF">OIU84_012564</name>
</gene>
<dbReference type="PRINTS" id="PR01849">
    <property type="entry name" value="UBIQUITINACT"/>
</dbReference>
<comment type="caution">
    <text evidence="4">The sequence shown here is derived from an EMBL/GenBank/DDBJ whole genome shotgun (WGS) entry which is preliminary data.</text>
</comment>
<dbReference type="GO" id="GO:0004839">
    <property type="term" value="F:ubiquitin activating enzyme activity"/>
    <property type="evidence" value="ECO:0007669"/>
    <property type="project" value="TreeGrafter"/>
</dbReference>
<dbReference type="PANTHER" id="PTHR10953:SF215">
    <property type="entry name" value="UBIQUITIN-ACTIVATING ENZYME E1 1"/>
    <property type="match status" value="1"/>
</dbReference>
<dbReference type="InterPro" id="IPR000594">
    <property type="entry name" value="ThiF_NAD_FAD-bd"/>
</dbReference>
<dbReference type="GO" id="GO:0006974">
    <property type="term" value="P:DNA damage response"/>
    <property type="evidence" value="ECO:0007669"/>
    <property type="project" value="TreeGrafter"/>
</dbReference>
<accession>A0AAD6JHU1</accession>
<sequence length="75" mass="8547">MGVSYGEQGRLTLTDDDVIEKSNLSRQFLFRDWNMGQVKSIVATSAAALINPHLMIEAWQNRVNPETENVFDETF</sequence>
<dbReference type="SUPFAM" id="SSF69572">
    <property type="entry name" value="Activating enzymes of the ubiquitin-like proteins"/>
    <property type="match status" value="1"/>
</dbReference>
<dbReference type="GO" id="GO:0005737">
    <property type="term" value="C:cytoplasm"/>
    <property type="evidence" value="ECO:0007669"/>
    <property type="project" value="TreeGrafter"/>
</dbReference>
<comment type="similarity">
    <text evidence="1">Belongs to the ubiquitin-activating E1 family.</text>
</comment>
<dbReference type="Pfam" id="PF00899">
    <property type="entry name" value="ThiF"/>
    <property type="match status" value="1"/>
</dbReference>
<name>A0AAD6JHU1_9ROSI</name>
<dbReference type="EMBL" id="JAPFFJ010000017">
    <property type="protein sequence ID" value="KAJ6404404.1"/>
    <property type="molecule type" value="Genomic_DNA"/>
</dbReference>
<dbReference type="Gene3D" id="3.40.50.720">
    <property type="entry name" value="NAD(P)-binding Rossmann-like Domain"/>
    <property type="match status" value="1"/>
</dbReference>
<organism evidence="4 5">
    <name type="scientific">Salix udensis</name>
    <dbReference type="NCBI Taxonomy" id="889485"/>
    <lineage>
        <taxon>Eukaryota</taxon>
        <taxon>Viridiplantae</taxon>
        <taxon>Streptophyta</taxon>
        <taxon>Embryophyta</taxon>
        <taxon>Tracheophyta</taxon>
        <taxon>Spermatophyta</taxon>
        <taxon>Magnoliopsida</taxon>
        <taxon>eudicotyledons</taxon>
        <taxon>Gunneridae</taxon>
        <taxon>Pentapetalae</taxon>
        <taxon>rosids</taxon>
        <taxon>fabids</taxon>
        <taxon>Malpighiales</taxon>
        <taxon>Salicaceae</taxon>
        <taxon>Saliceae</taxon>
        <taxon>Salix</taxon>
    </lineage>
</organism>
<evidence type="ECO:0000313" key="4">
    <source>
        <dbReference type="EMBL" id="KAJ6404404.1"/>
    </source>
</evidence>
<proteinExistence type="inferred from homology"/>
<dbReference type="PANTHER" id="PTHR10953">
    <property type="entry name" value="UBIQUITIN-ACTIVATING ENZYME E1"/>
    <property type="match status" value="1"/>
</dbReference>
<keyword evidence="5" id="KW-1185">Reference proteome</keyword>
<dbReference type="InterPro" id="IPR035985">
    <property type="entry name" value="Ubiquitin-activating_enz"/>
</dbReference>
<evidence type="ECO:0000256" key="1">
    <source>
        <dbReference type="ARBA" id="ARBA00005673"/>
    </source>
</evidence>
<dbReference type="GO" id="GO:0006511">
    <property type="term" value="P:ubiquitin-dependent protein catabolic process"/>
    <property type="evidence" value="ECO:0007669"/>
    <property type="project" value="TreeGrafter"/>
</dbReference>
<dbReference type="InterPro" id="IPR000011">
    <property type="entry name" value="UBQ/SUMO-activ_enz_E1-like"/>
</dbReference>
<comment type="pathway">
    <text evidence="2">Protein modification.</text>
</comment>
<reference evidence="4 5" key="1">
    <citation type="journal article" date="2023" name="Int. J. Mol. Sci.">
        <title>De Novo Assembly and Annotation of 11 Diverse Shrub Willow (Salix) Genomes Reveals Novel Gene Organization in Sex-Linked Regions.</title>
        <authorList>
            <person name="Hyden B."/>
            <person name="Feng K."/>
            <person name="Yates T.B."/>
            <person name="Jawdy S."/>
            <person name="Cereghino C."/>
            <person name="Smart L.B."/>
            <person name="Muchero W."/>
        </authorList>
    </citation>
    <scope>NUCLEOTIDE SEQUENCE [LARGE SCALE GENOMIC DNA]</scope>
    <source>
        <tissue evidence="4">Shoot tip</tissue>
    </source>
</reference>
<dbReference type="AlphaFoldDB" id="A0AAD6JHU1"/>
<evidence type="ECO:0000256" key="2">
    <source>
        <dbReference type="ARBA" id="ARBA00043952"/>
    </source>
</evidence>
<evidence type="ECO:0000313" key="5">
    <source>
        <dbReference type="Proteomes" id="UP001162972"/>
    </source>
</evidence>
<evidence type="ECO:0000259" key="3">
    <source>
        <dbReference type="Pfam" id="PF00899"/>
    </source>
</evidence>
<dbReference type="GO" id="GO:0005634">
    <property type="term" value="C:nucleus"/>
    <property type="evidence" value="ECO:0007669"/>
    <property type="project" value="TreeGrafter"/>
</dbReference>